<dbReference type="EMBL" id="FZOO01000003">
    <property type="protein sequence ID" value="SNS31122.1"/>
    <property type="molecule type" value="Genomic_DNA"/>
</dbReference>
<protein>
    <submittedName>
        <fullName evidence="1">Uncharacterized protein</fullName>
    </submittedName>
</protein>
<dbReference type="RefSeq" id="WP_245820988.1">
    <property type="nucleotide sequence ID" value="NZ_FZOO01000003.1"/>
</dbReference>
<keyword evidence="2" id="KW-1185">Reference proteome</keyword>
<evidence type="ECO:0000313" key="1">
    <source>
        <dbReference type="EMBL" id="SNS31122.1"/>
    </source>
</evidence>
<dbReference type="Proteomes" id="UP000198373">
    <property type="component" value="Unassembled WGS sequence"/>
</dbReference>
<organism evidence="1 2">
    <name type="scientific">Geodermatophilus pulveris</name>
    <dbReference type="NCBI Taxonomy" id="1564159"/>
    <lineage>
        <taxon>Bacteria</taxon>
        <taxon>Bacillati</taxon>
        <taxon>Actinomycetota</taxon>
        <taxon>Actinomycetes</taxon>
        <taxon>Geodermatophilales</taxon>
        <taxon>Geodermatophilaceae</taxon>
        <taxon>Geodermatophilus</taxon>
    </lineage>
</organism>
<name>A0A239DGI4_9ACTN</name>
<reference evidence="2" key="1">
    <citation type="submission" date="2017-06" db="EMBL/GenBank/DDBJ databases">
        <authorList>
            <person name="Varghese N."/>
            <person name="Submissions S."/>
        </authorList>
    </citation>
    <scope>NUCLEOTIDE SEQUENCE [LARGE SCALE GENOMIC DNA]</scope>
    <source>
        <strain evidence="2">DSM 46839</strain>
    </source>
</reference>
<gene>
    <name evidence="1" type="ORF">SAMN06893096_103164</name>
</gene>
<proteinExistence type="predicted"/>
<dbReference type="AlphaFoldDB" id="A0A239DGI4"/>
<evidence type="ECO:0000313" key="2">
    <source>
        <dbReference type="Proteomes" id="UP000198373"/>
    </source>
</evidence>
<sequence>MLVVDLDGEPLAPLRALEEILLRLGTWEDDDRRDLSAGTEPLRLPTPLADRVALAAAQRLLIALEPTQSQGPGCGRLLAPDGRYEHAPMTVLTVGAADIDLLCATADALGHPGLDADIAELVDDHAEHFGGTYRRAGRTDLVSLLVRLAGLLDLAPTDDTRLLTARLQATPPGTDCVLSDAEEAAHARTADRMNHLWARGSGIDRYLY</sequence>
<accession>A0A239DGI4</accession>